<dbReference type="AlphaFoldDB" id="X0TDA7"/>
<protein>
    <recommendedName>
        <fullName evidence="2">Peptidase M20 dimerisation domain-containing protein</fullName>
    </recommendedName>
</protein>
<feature type="non-terminal residue" evidence="1">
    <location>
        <position position="1"/>
    </location>
</feature>
<evidence type="ECO:0000313" key="1">
    <source>
        <dbReference type="EMBL" id="GAF74025.1"/>
    </source>
</evidence>
<name>X0TDA7_9ZZZZ</name>
<evidence type="ECO:0008006" key="2">
    <source>
        <dbReference type="Google" id="ProtNLM"/>
    </source>
</evidence>
<organism evidence="1">
    <name type="scientific">marine sediment metagenome</name>
    <dbReference type="NCBI Taxonomy" id="412755"/>
    <lineage>
        <taxon>unclassified sequences</taxon>
        <taxon>metagenomes</taxon>
        <taxon>ecological metagenomes</taxon>
    </lineage>
</organism>
<dbReference type="Gene3D" id="3.40.630.10">
    <property type="entry name" value="Zn peptidases"/>
    <property type="match status" value="1"/>
</dbReference>
<comment type="caution">
    <text evidence="1">The sequence shown here is derived from an EMBL/GenBank/DDBJ whole genome shotgun (WGS) entry which is preliminary data.</text>
</comment>
<dbReference type="Gene3D" id="3.30.70.360">
    <property type="match status" value="1"/>
</dbReference>
<dbReference type="Pfam" id="PF01546">
    <property type="entry name" value="Peptidase_M20"/>
    <property type="match status" value="1"/>
</dbReference>
<dbReference type="SUPFAM" id="SSF53187">
    <property type="entry name" value="Zn-dependent exopeptidases"/>
    <property type="match status" value="1"/>
</dbReference>
<dbReference type="PANTHER" id="PTHR43808">
    <property type="entry name" value="ACETYLORNITHINE DEACETYLASE"/>
    <property type="match status" value="1"/>
</dbReference>
<reference evidence="1" key="1">
    <citation type="journal article" date="2014" name="Front. Microbiol.">
        <title>High frequency of phylogenetically diverse reductive dehalogenase-homologous genes in deep subseafloor sedimentary metagenomes.</title>
        <authorList>
            <person name="Kawai M."/>
            <person name="Futagami T."/>
            <person name="Toyoda A."/>
            <person name="Takaki Y."/>
            <person name="Nishi S."/>
            <person name="Hori S."/>
            <person name="Arai W."/>
            <person name="Tsubouchi T."/>
            <person name="Morono Y."/>
            <person name="Uchiyama I."/>
            <person name="Ito T."/>
            <person name="Fujiyama A."/>
            <person name="Inagaki F."/>
            <person name="Takami H."/>
        </authorList>
    </citation>
    <scope>NUCLEOTIDE SEQUENCE</scope>
    <source>
        <strain evidence="1">Expedition CK06-06</strain>
    </source>
</reference>
<accession>X0TDA7</accession>
<dbReference type="EMBL" id="BARS01002867">
    <property type="protein sequence ID" value="GAF74025.1"/>
    <property type="molecule type" value="Genomic_DNA"/>
</dbReference>
<dbReference type="InterPro" id="IPR050072">
    <property type="entry name" value="Peptidase_M20A"/>
</dbReference>
<proteinExistence type="predicted"/>
<gene>
    <name evidence="1" type="ORF">S01H1_05503</name>
</gene>
<dbReference type="InterPro" id="IPR002933">
    <property type="entry name" value="Peptidase_M20"/>
</dbReference>
<sequence length="136" mass="14271">LCEAICDVRIVPGMTVEGVLGEVRSVVDGLMEDDPELAVDVTSPLNKPPSEISASDELFKIADRAVRATAGYELRPVGTSGSNDTSWLTTIAKIPAMAFGPGGGNAHGADEWASIDMLVDFAKIYGLMAMDICGVK</sequence>
<dbReference type="GO" id="GO:0016787">
    <property type="term" value="F:hydrolase activity"/>
    <property type="evidence" value="ECO:0007669"/>
    <property type="project" value="InterPro"/>
</dbReference>